<keyword evidence="3" id="KW-0687">Ribonucleoprotein</keyword>
<dbReference type="EMBL" id="JASJQH010000455">
    <property type="protein sequence ID" value="KAK9764294.1"/>
    <property type="molecule type" value="Genomic_DNA"/>
</dbReference>
<dbReference type="GO" id="GO:0005840">
    <property type="term" value="C:ribosome"/>
    <property type="evidence" value="ECO:0007669"/>
    <property type="project" value="UniProtKB-KW"/>
</dbReference>
<evidence type="ECO:0000256" key="3">
    <source>
        <dbReference type="ARBA" id="ARBA00023274"/>
    </source>
</evidence>
<accession>A0ABR2WS45</accession>
<evidence type="ECO:0000256" key="2">
    <source>
        <dbReference type="ARBA" id="ARBA00022980"/>
    </source>
</evidence>
<comment type="caution">
    <text evidence="5">The sequence shown here is derived from an EMBL/GenBank/DDBJ whole genome shotgun (WGS) entry which is preliminary data.</text>
</comment>
<dbReference type="HAMAP" id="MF_01328_B">
    <property type="entry name" value="Ribosomal_uL4_B"/>
    <property type="match status" value="1"/>
</dbReference>
<dbReference type="Gene3D" id="3.40.1370.10">
    <property type="match status" value="1"/>
</dbReference>
<dbReference type="InterPro" id="IPR023574">
    <property type="entry name" value="Ribosomal_uL4_dom_sf"/>
</dbReference>
<organism evidence="5 6">
    <name type="scientific">Basidiobolus ranarum</name>
    <dbReference type="NCBI Taxonomy" id="34480"/>
    <lineage>
        <taxon>Eukaryota</taxon>
        <taxon>Fungi</taxon>
        <taxon>Fungi incertae sedis</taxon>
        <taxon>Zoopagomycota</taxon>
        <taxon>Entomophthoromycotina</taxon>
        <taxon>Basidiobolomycetes</taxon>
        <taxon>Basidiobolales</taxon>
        <taxon>Basidiobolaceae</taxon>
        <taxon>Basidiobolus</taxon>
    </lineage>
</organism>
<dbReference type="SUPFAM" id="SSF52166">
    <property type="entry name" value="Ribosomal protein L4"/>
    <property type="match status" value="1"/>
</dbReference>
<dbReference type="Proteomes" id="UP001479436">
    <property type="component" value="Unassembled WGS sequence"/>
</dbReference>
<sequence length="228" mass="25588">MTTLLKKIVPALPKNPFPQTVQAWEHEFKNKKPLRILDLHKSVFGSPLRVDILHRVVVWQRDALRQGTHSTKGISDLRGSTRKVFAQKGRGAARVGTIRAPQFRGGAAVHAPKPRSHESFLQKKVVDMGLRVALSTKYAQNQLVVVNKIELATHKTRDLSHILKSNQWTSALIAIKDENENLKIAASNIPGIKIVKVEDLDVYNVLLHKNLILDTGSATYLQKKLKVR</sequence>
<reference evidence="5 6" key="1">
    <citation type="submission" date="2023-04" db="EMBL/GenBank/DDBJ databases">
        <title>Genome of Basidiobolus ranarum AG-B5.</title>
        <authorList>
            <person name="Stajich J.E."/>
            <person name="Carter-House D."/>
            <person name="Gryganskyi A."/>
        </authorList>
    </citation>
    <scope>NUCLEOTIDE SEQUENCE [LARGE SCALE GENOMIC DNA]</scope>
    <source>
        <strain evidence="5 6">AG-B5</strain>
    </source>
</reference>
<evidence type="ECO:0000256" key="4">
    <source>
        <dbReference type="ARBA" id="ARBA00040565"/>
    </source>
</evidence>
<dbReference type="InterPro" id="IPR002136">
    <property type="entry name" value="Ribosomal_uL4"/>
</dbReference>
<keyword evidence="6" id="KW-1185">Reference proteome</keyword>
<dbReference type="InterPro" id="IPR013005">
    <property type="entry name" value="Ribosomal_uL4-like"/>
</dbReference>
<dbReference type="NCBIfam" id="TIGR03953">
    <property type="entry name" value="rplD_bact"/>
    <property type="match status" value="1"/>
</dbReference>
<dbReference type="Pfam" id="PF00573">
    <property type="entry name" value="Ribosomal_L4"/>
    <property type="match status" value="1"/>
</dbReference>
<evidence type="ECO:0000256" key="1">
    <source>
        <dbReference type="ARBA" id="ARBA00010528"/>
    </source>
</evidence>
<evidence type="ECO:0000313" key="5">
    <source>
        <dbReference type="EMBL" id="KAK9764294.1"/>
    </source>
</evidence>
<evidence type="ECO:0000313" key="6">
    <source>
        <dbReference type="Proteomes" id="UP001479436"/>
    </source>
</evidence>
<proteinExistence type="inferred from homology"/>
<gene>
    <name evidence="5" type="primary">yml6</name>
    <name evidence="5" type="ORF">K7432_008317</name>
</gene>
<comment type="similarity">
    <text evidence="1">Belongs to the universal ribosomal protein uL4 family.</text>
</comment>
<dbReference type="PANTHER" id="PTHR10746:SF6">
    <property type="entry name" value="LARGE RIBOSOMAL SUBUNIT PROTEIN UL4M"/>
    <property type="match status" value="1"/>
</dbReference>
<name>A0ABR2WS45_9FUNG</name>
<dbReference type="PANTHER" id="PTHR10746">
    <property type="entry name" value="50S RIBOSOMAL PROTEIN L4"/>
    <property type="match status" value="1"/>
</dbReference>
<keyword evidence="2 5" id="KW-0689">Ribosomal protein</keyword>
<protein>
    <recommendedName>
        <fullName evidence="4">Large ribosomal subunit protein uL4m</fullName>
    </recommendedName>
</protein>